<dbReference type="Pfam" id="PF00990">
    <property type="entry name" value="GGDEF"/>
    <property type="match status" value="1"/>
</dbReference>
<dbReference type="PROSITE" id="PS50887">
    <property type="entry name" value="GGDEF"/>
    <property type="match status" value="1"/>
</dbReference>
<feature type="domain" description="GGDEF" evidence="6">
    <location>
        <begin position="179"/>
        <end position="316"/>
    </location>
</feature>
<dbReference type="SUPFAM" id="SSF52172">
    <property type="entry name" value="CheY-like"/>
    <property type="match status" value="1"/>
</dbReference>
<dbReference type="CDD" id="cd01949">
    <property type="entry name" value="GGDEF"/>
    <property type="match status" value="1"/>
</dbReference>
<reference evidence="8" key="1">
    <citation type="journal article" date="2010" name="Stand. Genomic Sci.">
        <title>Complete genome sequence of Syntrophothermus lipocalidus type strain (TGB-C1T).</title>
        <authorList>
            <consortium name="US DOE Joint Genome Institute (JGI-PGF)"/>
            <person name="Djao O."/>
            <person name="Zhang X."/>
            <person name="Lucas S."/>
            <person name="Lapidus A."/>
            <person name="Glavina Del Rio T."/>
            <person name="Nolan M."/>
            <person name="Tice H."/>
            <person name="Cheng J."/>
            <person name="Han C."/>
            <person name="Tapia R."/>
            <person name="Goodwin L."/>
            <person name="Pitluck S."/>
            <person name="Liolios K."/>
            <person name="Ivanova N."/>
            <person name="Mavromatis K."/>
            <person name="Mikhailova N."/>
            <person name="Ovchinnikova G."/>
            <person name="Pati A."/>
            <person name="Brambilla E."/>
            <person name="Chen A."/>
            <person name="Palaniappan K."/>
            <person name="Land M."/>
            <person name="Hauser L."/>
            <person name="Chang Y."/>
            <person name="Jeffries C."/>
            <person name="Rohde M."/>
            <person name="Sikorski J."/>
            <person name="Spring S."/>
            <person name="Goker M."/>
            <person name="Detter J."/>
            <person name="Woyke T."/>
            <person name="Bristow J."/>
            <person name="Eisen J."/>
            <person name="Markowitz V."/>
            <person name="Hugenholtz P."/>
            <person name="Kyrpides N."/>
            <person name="Klenk H."/>
        </authorList>
    </citation>
    <scope>NUCLEOTIDE SEQUENCE [LARGE SCALE GENOMIC DNA]</scope>
    <source>
        <strain evidence="8">DSM 12680 / TGB-C1</strain>
    </source>
</reference>
<sequence>MSRKTRVLVVDDEKLSFRLLEQIFAKEDWESFWAATGSSGIEMAKLLEPDIILLDLVLPDKNGFEVCAALKENELTKDIPVIFVTSRNDREAIVKAFEEGAVDFVTKPFFLEEIWVRVKTQLKLKQYADELKEKNEQLSLLAEKLQILSLTDELMLIGNRRAFEMEIERVHNQAVRLHQPYCLLIADIDFFKKFNDYFGHQAGDRVLRTLGEIFKNSVRSYDFVARYGGEEIVVILPQTDCPDGMRIAQRIQEEIAKKNIVHPANPPHNRLTVSIGISCFQPDNPDFSYYEIIRKADQALYLAKNAGRNSIRVFREE</sequence>
<dbReference type="InterPro" id="IPR000160">
    <property type="entry name" value="GGDEF_dom"/>
</dbReference>
<feature type="modified residue" description="4-aspartylphosphate" evidence="3">
    <location>
        <position position="55"/>
    </location>
</feature>
<dbReference type="RefSeq" id="WP_013175067.1">
    <property type="nucleotide sequence ID" value="NC_014220.1"/>
</dbReference>
<dbReference type="InterPro" id="IPR011006">
    <property type="entry name" value="CheY-like_superfamily"/>
</dbReference>
<evidence type="ECO:0000313" key="7">
    <source>
        <dbReference type="EMBL" id="ADI01665.1"/>
    </source>
</evidence>
<dbReference type="GO" id="GO:0005886">
    <property type="term" value="C:plasma membrane"/>
    <property type="evidence" value="ECO:0007669"/>
    <property type="project" value="TreeGrafter"/>
</dbReference>
<dbReference type="PANTHER" id="PTHR45138">
    <property type="entry name" value="REGULATORY COMPONENTS OF SENSORY TRANSDUCTION SYSTEM"/>
    <property type="match status" value="1"/>
</dbReference>
<dbReference type="InterPro" id="IPR029787">
    <property type="entry name" value="Nucleotide_cyclase"/>
</dbReference>
<evidence type="ECO:0000256" key="3">
    <source>
        <dbReference type="PROSITE-ProRule" id="PRU00169"/>
    </source>
</evidence>
<evidence type="ECO:0000259" key="6">
    <source>
        <dbReference type="PROSITE" id="PS50887"/>
    </source>
</evidence>
<dbReference type="GO" id="GO:1902201">
    <property type="term" value="P:negative regulation of bacterial-type flagellum-dependent cell motility"/>
    <property type="evidence" value="ECO:0007669"/>
    <property type="project" value="TreeGrafter"/>
</dbReference>
<dbReference type="Gene3D" id="3.30.70.270">
    <property type="match status" value="1"/>
</dbReference>
<comment type="function">
    <text evidence="2">May play the central regulatory role in sporulation. It may be an element of the effector pathway responsible for the activation of sporulation genes in response to nutritional stress. Spo0A may act in concert with spo0H (a sigma factor) to control the expression of some genes that are critical to the sporulation process.</text>
</comment>
<dbReference type="AlphaFoldDB" id="D7CLT0"/>
<dbReference type="eggNOG" id="COG3706">
    <property type="taxonomic scope" value="Bacteria"/>
</dbReference>
<dbReference type="Gene3D" id="3.40.50.2300">
    <property type="match status" value="1"/>
</dbReference>
<dbReference type="GO" id="GO:0043709">
    <property type="term" value="P:cell adhesion involved in single-species biofilm formation"/>
    <property type="evidence" value="ECO:0007669"/>
    <property type="project" value="TreeGrafter"/>
</dbReference>
<dbReference type="STRING" id="643648.Slip_0885"/>
<accession>D7CLT0</accession>
<evidence type="ECO:0000313" key="8">
    <source>
        <dbReference type="Proteomes" id="UP000000378"/>
    </source>
</evidence>
<dbReference type="Proteomes" id="UP000000378">
    <property type="component" value="Chromosome"/>
</dbReference>
<protein>
    <recommendedName>
        <fullName evidence="1">Stage 0 sporulation protein A homolog</fullName>
    </recommendedName>
</protein>
<dbReference type="GO" id="GO:0052621">
    <property type="term" value="F:diguanylate cyclase activity"/>
    <property type="evidence" value="ECO:0007669"/>
    <property type="project" value="TreeGrafter"/>
</dbReference>
<keyword evidence="3" id="KW-0597">Phosphoprotein</keyword>
<gene>
    <name evidence="7" type="ordered locus">Slip_0885</name>
</gene>
<dbReference type="PROSITE" id="PS50110">
    <property type="entry name" value="RESPONSE_REGULATORY"/>
    <property type="match status" value="1"/>
</dbReference>
<dbReference type="InterPro" id="IPR001789">
    <property type="entry name" value="Sig_transdc_resp-reg_receiver"/>
</dbReference>
<dbReference type="FunFam" id="3.30.70.270:FF:000001">
    <property type="entry name" value="Diguanylate cyclase domain protein"/>
    <property type="match status" value="1"/>
</dbReference>
<dbReference type="InterPro" id="IPR050469">
    <property type="entry name" value="Diguanylate_Cyclase"/>
</dbReference>
<name>D7CLT0_SYNLT</name>
<feature type="domain" description="Response regulatory" evidence="5">
    <location>
        <begin position="6"/>
        <end position="122"/>
    </location>
</feature>
<dbReference type="KEGG" id="slp:Slip_0885"/>
<dbReference type="SMART" id="SM00448">
    <property type="entry name" value="REC"/>
    <property type="match status" value="1"/>
</dbReference>
<dbReference type="NCBIfam" id="TIGR00254">
    <property type="entry name" value="GGDEF"/>
    <property type="match status" value="1"/>
</dbReference>
<organism evidence="7 8">
    <name type="scientific">Syntrophothermus lipocalidus (strain DSM 12680 / TGB-C1)</name>
    <dbReference type="NCBI Taxonomy" id="643648"/>
    <lineage>
        <taxon>Bacteria</taxon>
        <taxon>Bacillati</taxon>
        <taxon>Bacillota</taxon>
        <taxon>Clostridia</taxon>
        <taxon>Eubacteriales</taxon>
        <taxon>Syntrophomonadaceae</taxon>
        <taxon>Syntrophothermus</taxon>
    </lineage>
</organism>
<proteinExistence type="predicted"/>
<feature type="coiled-coil region" evidence="4">
    <location>
        <begin position="117"/>
        <end position="151"/>
    </location>
</feature>
<dbReference type="GO" id="GO:0000160">
    <property type="term" value="P:phosphorelay signal transduction system"/>
    <property type="evidence" value="ECO:0007669"/>
    <property type="project" value="InterPro"/>
</dbReference>
<dbReference type="OrthoDB" id="9805474at2"/>
<dbReference type="HOGENOM" id="CLU_000445_11_28_9"/>
<dbReference type="Pfam" id="PF00072">
    <property type="entry name" value="Response_reg"/>
    <property type="match status" value="1"/>
</dbReference>
<reference evidence="7 8" key="2">
    <citation type="journal article" date="2010" name="Stand. Genomic Sci.">
        <title>Complete genome sequence of Syntrophothermus lipocalidus type strain (TGB-C1).</title>
        <authorList>
            <person name="Djao O.D."/>
            <person name="Zhang X."/>
            <person name="Lucas S."/>
            <person name="Lapidus A."/>
            <person name="Del Rio T.G."/>
            <person name="Nolan M."/>
            <person name="Tice H."/>
            <person name="Cheng J.F."/>
            <person name="Han C."/>
            <person name="Tapia R."/>
            <person name="Goodwin L."/>
            <person name="Pitluck S."/>
            <person name="Liolios K."/>
            <person name="Ivanova N."/>
            <person name="Mavromatis K."/>
            <person name="Mikhailova N."/>
            <person name="Ovchinnikova G."/>
            <person name="Pati A."/>
            <person name="Brambilla E."/>
            <person name="Chen A."/>
            <person name="Palaniappan K."/>
            <person name="Land M."/>
            <person name="Hauser L."/>
            <person name="Chang Y.J."/>
            <person name="Jeffries C.D."/>
            <person name="Rohde M."/>
            <person name="Sikorski J."/>
            <person name="Spring S."/>
            <person name="Goker M."/>
            <person name="Detter J.C."/>
            <person name="Woyke T."/>
            <person name="Bristow J."/>
            <person name="Eisen J.A."/>
            <person name="Markowitz V."/>
            <person name="Hugenholtz P."/>
            <person name="Kyrpides N.C."/>
            <person name="Klenk H.P."/>
        </authorList>
    </citation>
    <scope>NUCLEOTIDE SEQUENCE [LARGE SCALE GENOMIC DNA]</scope>
    <source>
        <strain evidence="8">DSM 12680 / TGB-C1</strain>
    </source>
</reference>
<evidence type="ECO:0000256" key="1">
    <source>
        <dbReference type="ARBA" id="ARBA00018672"/>
    </source>
</evidence>
<dbReference type="InterPro" id="IPR043128">
    <property type="entry name" value="Rev_trsase/Diguanyl_cyclase"/>
</dbReference>
<evidence type="ECO:0000256" key="2">
    <source>
        <dbReference type="ARBA" id="ARBA00024867"/>
    </source>
</evidence>
<dbReference type="EMBL" id="CP002048">
    <property type="protein sequence ID" value="ADI01665.1"/>
    <property type="molecule type" value="Genomic_DNA"/>
</dbReference>
<evidence type="ECO:0000256" key="4">
    <source>
        <dbReference type="SAM" id="Coils"/>
    </source>
</evidence>
<evidence type="ECO:0000259" key="5">
    <source>
        <dbReference type="PROSITE" id="PS50110"/>
    </source>
</evidence>
<keyword evidence="4" id="KW-0175">Coiled coil</keyword>
<dbReference type="SUPFAM" id="SSF55073">
    <property type="entry name" value="Nucleotide cyclase"/>
    <property type="match status" value="1"/>
</dbReference>
<dbReference type="SMART" id="SM00267">
    <property type="entry name" value="GGDEF"/>
    <property type="match status" value="1"/>
</dbReference>
<keyword evidence="8" id="KW-1185">Reference proteome</keyword>
<dbReference type="PANTHER" id="PTHR45138:SF9">
    <property type="entry name" value="DIGUANYLATE CYCLASE DGCM-RELATED"/>
    <property type="match status" value="1"/>
</dbReference>